<dbReference type="InterPro" id="IPR041372">
    <property type="entry name" value="Cas3_C"/>
</dbReference>
<comment type="similarity">
    <text evidence="2">In the central section; belongs to the CRISPR-associated helicase Cas3 family.</text>
</comment>
<feature type="compositionally biased region" description="Basic and acidic residues" evidence="10">
    <location>
        <begin position="1"/>
        <end position="14"/>
    </location>
</feature>
<accession>A0ABY7UH07</accession>
<dbReference type="Pfam" id="PF00270">
    <property type="entry name" value="DEAD"/>
    <property type="match status" value="1"/>
</dbReference>
<dbReference type="PANTHER" id="PTHR47963">
    <property type="entry name" value="DEAD-BOX ATP-DEPENDENT RNA HELICASE 47, MITOCHONDRIAL"/>
    <property type="match status" value="1"/>
</dbReference>
<dbReference type="Gene3D" id="1.10.3210.30">
    <property type="match status" value="1"/>
</dbReference>
<evidence type="ECO:0000256" key="1">
    <source>
        <dbReference type="ARBA" id="ARBA00006847"/>
    </source>
</evidence>
<feature type="region of interest" description="Disordered" evidence="10">
    <location>
        <begin position="1"/>
        <end position="24"/>
    </location>
</feature>
<keyword evidence="6 13" id="KW-0378">Hydrolase</keyword>
<gene>
    <name evidence="13" type="primary">cas1</name>
    <name evidence="13" type="ORF">CJEDD_01905</name>
</gene>
<dbReference type="PANTHER" id="PTHR47963:SF9">
    <property type="entry name" value="CRISPR-ASSOCIATED ENDONUCLEASE_HELICASE CAS3"/>
    <property type="match status" value="1"/>
</dbReference>
<evidence type="ECO:0000259" key="12">
    <source>
        <dbReference type="PROSITE" id="PS51643"/>
    </source>
</evidence>
<keyword evidence="5" id="KW-0547">Nucleotide-binding</keyword>
<feature type="domain" description="HD Cas3-type" evidence="12">
    <location>
        <begin position="36"/>
        <end position="243"/>
    </location>
</feature>
<evidence type="ECO:0000313" key="13">
    <source>
        <dbReference type="EMBL" id="WCZ38004.1"/>
    </source>
</evidence>
<dbReference type="InterPro" id="IPR027417">
    <property type="entry name" value="P-loop_NTPase"/>
</dbReference>
<name>A0ABY7UH07_9CORY</name>
<dbReference type="PROSITE" id="PS51643">
    <property type="entry name" value="HD_CAS3"/>
    <property type="match status" value="1"/>
</dbReference>
<protein>
    <submittedName>
        <fullName evidence="13">CRISPR-associated nuclease/helicase Cas3</fullName>
        <ecNumber evidence="13">3.1.-.-</ecNumber>
    </submittedName>
</protein>
<dbReference type="InterPro" id="IPR050547">
    <property type="entry name" value="DEAD_box_RNA_helicases"/>
</dbReference>
<keyword evidence="7" id="KW-0347">Helicase</keyword>
<dbReference type="NCBIfam" id="TIGR01587">
    <property type="entry name" value="cas3_core"/>
    <property type="match status" value="1"/>
</dbReference>
<sequence length="934" mass="103082">MEGRHETPQFEHSVRTPTNFPPFSKQTRAMWAKSGDESGNLSLPQHLMDTAGVAAVVYDTWVAEPIKRRLTEGLSLSDDQVRDLYIWLAGVHDCGKACLKFQTQLEQKGGFEHLVFNLTDAGLPLRVGGLEKTLTKMPHGICSGVLILNWLMEQGFDYPTAELLSSVADAHHGVPSPVEDRDRIETILSAYPNEWQEVHRELLNTMAEAIDVQSTLETLKTNSLNDAAAIQLLTGLVVIADWIASNPEAFPMVVTGTQEERVQLGMQATDLTAPWSGRAIDGDVDKLYQSSFDWPDHYRARSVQAAMVEAAKTVTEPTLIILEAETGVGKTEAALAAAHVIANATDAQGIYFAAPTMATANGLLERTIAWTKNTTEAEAVASLYLAHSKNQLSQPYQRLRFKGIGEDYPTGDNVVASSWMSGRRRGLLSNVVVGTVDQVLMMALRQRYSMLRHVALAGKIIIFDEVHAYDTYTSDYLETTLEWLAHYGATVIMMSATLPPDRRNALVKAYTGQEVATPSHSYPLITVASGSSQHSIAPEPSPTNLEATLEVIEDSDEVLLREMEALLNDGGVALIICNTIARAQEAYTALLQSFPDEVELHHAGFMAWERSEKEDRLRTELGPGAHRGESRPHLKIVVATQVAEQSLDIDADVLITDIAPMDLLIQRIGRLHRHDRPLTDRPAALREPRVFVRSIDSLTPHPVLNSGAEAIYGAKVLLSTILHLPDTFKRPDDVAPLVRAVYAPEQEVPAEWVEEWEKAEVLNQARQEAAHSRSKSFRIKSPNECSRLSDLFGDLQRAAVRLGDEEIGAAQVRDAEPAVEVIPILGSEEEYAPLGTDWVITGNPELNYRQALHLASSTVRLPARMTRYDHDFNDVVGSLEQLTPTAWNKHYLLKGQLALPLNEDGEAELGRFRVRYSSELGIEILSDGQGDNVS</sequence>
<dbReference type="InterPro" id="IPR006483">
    <property type="entry name" value="CRISPR-assoc_Cas3_HD"/>
</dbReference>
<proteinExistence type="inferred from homology"/>
<dbReference type="PROSITE" id="PS51192">
    <property type="entry name" value="HELICASE_ATP_BIND_1"/>
    <property type="match status" value="1"/>
</dbReference>
<dbReference type="InterPro" id="IPR038257">
    <property type="entry name" value="CRISPR-assoc_Cas3_HD_sf"/>
</dbReference>
<dbReference type="InterPro" id="IPR014001">
    <property type="entry name" value="Helicase_ATP-bd"/>
</dbReference>
<dbReference type="InterPro" id="IPR054712">
    <property type="entry name" value="Cas3-like_dom"/>
</dbReference>
<dbReference type="GO" id="GO:0016787">
    <property type="term" value="F:hydrolase activity"/>
    <property type="evidence" value="ECO:0007669"/>
    <property type="project" value="UniProtKB-KW"/>
</dbReference>
<evidence type="ECO:0000256" key="10">
    <source>
        <dbReference type="SAM" id="MobiDB-lite"/>
    </source>
</evidence>
<dbReference type="Pfam" id="PF18019">
    <property type="entry name" value="Cas3_HD"/>
    <property type="match status" value="1"/>
</dbReference>
<dbReference type="Proteomes" id="UP001218071">
    <property type="component" value="Chromosome"/>
</dbReference>
<keyword evidence="4" id="KW-0479">Metal-binding</keyword>
<keyword evidence="3" id="KW-0540">Nuclease</keyword>
<evidence type="ECO:0000256" key="7">
    <source>
        <dbReference type="ARBA" id="ARBA00022806"/>
    </source>
</evidence>
<evidence type="ECO:0000259" key="11">
    <source>
        <dbReference type="PROSITE" id="PS51192"/>
    </source>
</evidence>
<evidence type="ECO:0000256" key="6">
    <source>
        <dbReference type="ARBA" id="ARBA00022801"/>
    </source>
</evidence>
<evidence type="ECO:0000256" key="9">
    <source>
        <dbReference type="ARBA" id="ARBA00023118"/>
    </source>
</evidence>
<evidence type="ECO:0000256" key="2">
    <source>
        <dbReference type="ARBA" id="ARBA00009046"/>
    </source>
</evidence>
<evidence type="ECO:0000256" key="3">
    <source>
        <dbReference type="ARBA" id="ARBA00022722"/>
    </source>
</evidence>
<dbReference type="CDD" id="cd09641">
    <property type="entry name" value="Cas3''_I"/>
    <property type="match status" value="1"/>
</dbReference>
<dbReference type="InterPro" id="IPR011545">
    <property type="entry name" value="DEAD/DEAH_box_helicase_dom"/>
</dbReference>
<evidence type="ECO:0000256" key="5">
    <source>
        <dbReference type="ARBA" id="ARBA00022741"/>
    </source>
</evidence>
<dbReference type="SMART" id="SM00490">
    <property type="entry name" value="HELICc"/>
    <property type="match status" value="1"/>
</dbReference>
<keyword evidence="14" id="KW-1185">Reference proteome</keyword>
<dbReference type="SUPFAM" id="SSF52540">
    <property type="entry name" value="P-loop containing nucleoside triphosphate hydrolases"/>
    <property type="match status" value="1"/>
</dbReference>
<dbReference type="Pfam" id="PF18395">
    <property type="entry name" value="Cas3_C"/>
    <property type="match status" value="1"/>
</dbReference>
<keyword evidence="8" id="KW-0067">ATP-binding</keyword>
<dbReference type="Pfam" id="PF22590">
    <property type="entry name" value="Cas3-like_C_2"/>
    <property type="match status" value="1"/>
</dbReference>
<dbReference type="InterPro" id="IPR006474">
    <property type="entry name" value="Helicase_Cas3_CRISPR-ass_core"/>
</dbReference>
<evidence type="ECO:0000256" key="4">
    <source>
        <dbReference type="ARBA" id="ARBA00022723"/>
    </source>
</evidence>
<evidence type="ECO:0000256" key="8">
    <source>
        <dbReference type="ARBA" id="ARBA00022840"/>
    </source>
</evidence>
<organism evidence="13 14">
    <name type="scientific">Corynebacterium jeddahense</name>
    <dbReference type="NCBI Taxonomy" id="1414719"/>
    <lineage>
        <taxon>Bacteria</taxon>
        <taxon>Bacillati</taxon>
        <taxon>Actinomycetota</taxon>
        <taxon>Actinomycetes</taxon>
        <taxon>Mycobacteriales</taxon>
        <taxon>Corynebacteriaceae</taxon>
        <taxon>Corynebacterium</taxon>
    </lineage>
</organism>
<dbReference type="SMART" id="SM00487">
    <property type="entry name" value="DEXDc"/>
    <property type="match status" value="1"/>
</dbReference>
<dbReference type="InterPro" id="IPR001650">
    <property type="entry name" value="Helicase_C-like"/>
</dbReference>
<reference evidence="13 14" key="1">
    <citation type="submission" date="2020-10" db="EMBL/GenBank/DDBJ databases">
        <title>Complete genome sequence of Corynebacterium jeddahense DSM 45997, type strain of Corynebacterium jeddahense.</title>
        <authorList>
            <person name="Busche T."/>
            <person name="Kalinowski J."/>
            <person name="Ruckert C."/>
        </authorList>
    </citation>
    <scope>NUCLEOTIDE SEQUENCE [LARGE SCALE GENOMIC DNA]</scope>
    <source>
        <strain evidence="13 14">DSM 45997</strain>
    </source>
</reference>
<dbReference type="Gene3D" id="3.40.50.300">
    <property type="entry name" value="P-loop containing nucleotide triphosphate hydrolases"/>
    <property type="match status" value="2"/>
</dbReference>
<evidence type="ECO:0000313" key="14">
    <source>
        <dbReference type="Proteomes" id="UP001218071"/>
    </source>
</evidence>
<keyword evidence="9" id="KW-0051">Antiviral defense</keyword>
<dbReference type="NCBIfam" id="TIGR01596">
    <property type="entry name" value="cas3_HD"/>
    <property type="match status" value="1"/>
</dbReference>
<dbReference type="EMBL" id="CP063194">
    <property type="protein sequence ID" value="WCZ38004.1"/>
    <property type="molecule type" value="Genomic_DNA"/>
</dbReference>
<dbReference type="EC" id="3.1.-.-" evidence="13"/>
<comment type="similarity">
    <text evidence="1">In the N-terminal section; belongs to the CRISPR-associated nuclease Cas3-HD family.</text>
</comment>
<feature type="domain" description="Helicase ATP-binding" evidence="11">
    <location>
        <begin position="311"/>
        <end position="506"/>
    </location>
</feature>